<evidence type="ECO:0000313" key="5">
    <source>
        <dbReference type="EMBL" id="RMB04820.1"/>
    </source>
</evidence>
<dbReference type="PANTHER" id="PTHR30055">
    <property type="entry name" value="HTH-TYPE TRANSCRIPTIONAL REGULATOR RUTR"/>
    <property type="match status" value="1"/>
</dbReference>
<evidence type="ECO:0000256" key="3">
    <source>
        <dbReference type="PROSITE-ProRule" id="PRU00335"/>
    </source>
</evidence>
<dbReference type="InterPro" id="IPR009057">
    <property type="entry name" value="Homeodomain-like_sf"/>
</dbReference>
<name>A0A3M0C8Y1_9PROT</name>
<organism evidence="5 6">
    <name type="scientific">Eilatimonas milleporae</name>
    <dbReference type="NCBI Taxonomy" id="911205"/>
    <lineage>
        <taxon>Bacteria</taxon>
        <taxon>Pseudomonadati</taxon>
        <taxon>Pseudomonadota</taxon>
        <taxon>Alphaproteobacteria</taxon>
        <taxon>Kordiimonadales</taxon>
        <taxon>Kordiimonadaceae</taxon>
        <taxon>Eilatimonas</taxon>
    </lineage>
</organism>
<keyword evidence="1" id="KW-0175">Coiled coil</keyword>
<evidence type="ECO:0000313" key="6">
    <source>
        <dbReference type="Proteomes" id="UP000271227"/>
    </source>
</evidence>
<evidence type="ECO:0000259" key="4">
    <source>
        <dbReference type="PROSITE" id="PS50977"/>
    </source>
</evidence>
<dbReference type="Pfam" id="PF17932">
    <property type="entry name" value="TetR_C_24"/>
    <property type="match status" value="1"/>
</dbReference>
<feature type="DNA-binding region" description="H-T-H motif" evidence="3">
    <location>
        <begin position="39"/>
        <end position="58"/>
    </location>
</feature>
<dbReference type="SUPFAM" id="SSF48498">
    <property type="entry name" value="Tetracyclin repressor-like, C-terminal domain"/>
    <property type="match status" value="1"/>
</dbReference>
<dbReference type="EMBL" id="REFR01000012">
    <property type="protein sequence ID" value="RMB04820.1"/>
    <property type="molecule type" value="Genomic_DNA"/>
</dbReference>
<dbReference type="PROSITE" id="PS50977">
    <property type="entry name" value="HTH_TETR_2"/>
    <property type="match status" value="1"/>
</dbReference>
<protein>
    <submittedName>
        <fullName evidence="5">TetR family transcriptional regulator</fullName>
    </submittedName>
</protein>
<reference evidence="5 6" key="1">
    <citation type="submission" date="2018-10" db="EMBL/GenBank/DDBJ databases">
        <title>Genomic Encyclopedia of Archaeal and Bacterial Type Strains, Phase II (KMG-II): from individual species to whole genera.</title>
        <authorList>
            <person name="Goeker M."/>
        </authorList>
    </citation>
    <scope>NUCLEOTIDE SEQUENCE [LARGE SCALE GENOMIC DNA]</scope>
    <source>
        <strain evidence="5 6">DSM 25217</strain>
    </source>
</reference>
<dbReference type="InterPro" id="IPR036271">
    <property type="entry name" value="Tet_transcr_reg_TetR-rel_C_sf"/>
</dbReference>
<dbReference type="PANTHER" id="PTHR30055:SF183">
    <property type="entry name" value="NUCLEOID OCCLUSION FACTOR SLMA"/>
    <property type="match status" value="1"/>
</dbReference>
<accession>A0A3M0C8Y1</accession>
<keyword evidence="6" id="KW-1185">Reference proteome</keyword>
<dbReference type="InterPro" id="IPR001647">
    <property type="entry name" value="HTH_TetR"/>
</dbReference>
<dbReference type="Pfam" id="PF00440">
    <property type="entry name" value="TetR_N"/>
    <property type="match status" value="1"/>
</dbReference>
<dbReference type="RefSeq" id="WP_121939086.1">
    <property type="nucleotide sequence ID" value="NZ_REFR01000012.1"/>
</dbReference>
<dbReference type="InterPro" id="IPR050109">
    <property type="entry name" value="HTH-type_TetR-like_transc_reg"/>
</dbReference>
<dbReference type="GO" id="GO:0000976">
    <property type="term" value="F:transcription cis-regulatory region binding"/>
    <property type="evidence" value="ECO:0007669"/>
    <property type="project" value="TreeGrafter"/>
</dbReference>
<dbReference type="PRINTS" id="PR00455">
    <property type="entry name" value="HTHTETR"/>
</dbReference>
<dbReference type="OrthoDB" id="8478851at2"/>
<gene>
    <name evidence="5" type="ORF">BXY39_2386</name>
</gene>
<evidence type="ECO:0000256" key="1">
    <source>
        <dbReference type="ARBA" id="ARBA00023054"/>
    </source>
</evidence>
<feature type="domain" description="HTH tetR-type" evidence="4">
    <location>
        <begin position="16"/>
        <end position="76"/>
    </location>
</feature>
<dbReference type="Gene3D" id="1.10.357.10">
    <property type="entry name" value="Tetracycline Repressor, domain 2"/>
    <property type="match status" value="1"/>
</dbReference>
<dbReference type="SUPFAM" id="SSF46689">
    <property type="entry name" value="Homeodomain-like"/>
    <property type="match status" value="1"/>
</dbReference>
<dbReference type="InParanoid" id="A0A3M0C8Y1"/>
<dbReference type="GO" id="GO:0003700">
    <property type="term" value="F:DNA-binding transcription factor activity"/>
    <property type="evidence" value="ECO:0007669"/>
    <property type="project" value="TreeGrafter"/>
</dbReference>
<comment type="caution">
    <text evidence="5">The sequence shown here is derived from an EMBL/GenBank/DDBJ whole genome shotgun (WGS) entry which is preliminary data.</text>
</comment>
<dbReference type="Proteomes" id="UP000271227">
    <property type="component" value="Unassembled WGS sequence"/>
</dbReference>
<dbReference type="InterPro" id="IPR041490">
    <property type="entry name" value="KstR2_TetR_C"/>
</dbReference>
<keyword evidence="2 3" id="KW-0238">DNA-binding</keyword>
<dbReference type="AlphaFoldDB" id="A0A3M0C8Y1"/>
<evidence type="ECO:0000256" key="2">
    <source>
        <dbReference type="ARBA" id="ARBA00023125"/>
    </source>
</evidence>
<sequence>MGKTHFFSELPDEQISAARARILEAALALFHEKGFARTTVRDIAAQAGILSGSLFHHFATKQEILFEVMRLTTKALGRRAVAAVRGIAAPEDQLKALVLCELDAIHGEGIHASRVLVDEWRDLEPEYREHILTEREVYEEVWRQVLQGCAVRGLLKGRPPIVRQLLHGALAWTRTWFLPGEPLSLVELTDEVCALALRGEIENLSVKALT</sequence>
<proteinExistence type="predicted"/>